<evidence type="ECO:0000313" key="6">
    <source>
        <dbReference type="WBParaSite" id="ACRNAN_Path_1411.g5549.t1"/>
    </source>
</evidence>
<dbReference type="GO" id="GO:0045727">
    <property type="term" value="P:positive regulation of translation"/>
    <property type="evidence" value="ECO:0007669"/>
    <property type="project" value="TreeGrafter"/>
</dbReference>
<dbReference type="InterPro" id="IPR040472">
    <property type="entry name" value="FMRP_KH0"/>
</dbReference>
<reference evidence="6" key="1">
    <citation type="submission" date="2022-11" db="UniProtKB">
        <authorList>
            <consortium name="WormBaseParasite"/>
        </authorList>
    </citation>
    <scope>IDENTIFICATION</scope>
</reference>
<dbReference type="GO" id="GO:0048170">
    <property type="term" value="P:positive regulation of long-term neuronal synaptic plasticity"/>
    <property type="evidence" value="ECO:0007669"/>
    <property type="project" value="TreeGrafter"/>
</dbReference>
<dbReference type="PROSITE" id="PS50084">
    <property type="entry name" value="KH_TYPE_1"/>
    <property type="match status" value="1"/>
</dbReference>
<feature type="compositionally biased region" description="Basic and acidic residues" evidence="2">
    <location>
        <begin position="393"/>
        <end position="407"/>
    </location>
</feature>
<feature type="domain" description="Synaptic functional regulator FMRP KH0" evidence="3">
    <location>
        <begin position="132"/>
        <end position="203"/>
    </location>
</feature>
<protein>
    <submittedName>
        <fullName evidence="6">Uncharacterized protein</fullName>
    </submittedName>
</protein>
<dbReference type="GO" id="GO:0045182">
    <property type="term" value="F:translation regulator activity"/>
    <property type="evidence" value="ECO:0007669"/>
    <property type="project" value="TreeGrafter"/>
</dbReference>
<dbReference type="Gene3D" id="3.30.1370.10">
    <property type="entry name" value="K Homology domain, type 1"/>
    <property type="match status" value="2"/>
</dbReference>
<dbReference type="GO" id="GO:0043488">
    <property type="term" value="P:regulation of mRNA stability"/>
    <property type="evidence" value="ECO:0007669"/>
    <property type="project" value="TreeGrafter"/>
</dbReference>
<dbReference type="GO" id="GO:0010494">
    <property type="term" value="C:cytoplasmic stress granule"/>
    <property type="evidence" value="ECO:0007669"/>
    <property type="project" value="TreeGrafter"/>
</dbReference>
<name>A0A914C0C4_9BILA</name>
<dbReference type="CDD" id="cd22426">
    <property type="entry name" value="KH_I_FMR1_FXR_rpt2"/>
    <property type="match status" value="1"/>
</dbReference>
<dbReference type="GO" id="GO:0005634">
    <property type="term" value="C:nucleus"/>
    <property type="evidence" value="ECO:0007669"/>
    <property type="project" value="TreeGrafter"/>
</dbReference>
<dbReference type="GO" id="GO:0051028">
    <property type="term" value="P:mRNA transport"/>
    <property type="evidence" value="ECO:0007669"/>
    <property type="project" value="TreeGrafter"/>
</dbReference>
<dbReference type="PANTHER" id="PTHR10603:SF7">
    <property type="entry name" value="FRAGILE X MESSENGER RIBONUCLEOPROTEIN 1 HOMOLOG"/>
    <property type="match status" value="1"/>
</dbReference>
<dbReference type="GO" id="GO:0099577">
    <property type="term" value="P:regulation of translation at presynapse, modulating synaptic transmission"/>
    <property type="evidence" value="ECO:0007669"/>
    <property type="project" value="TreeGrafter"/>
</dbReference>
<dbReference type="WBParaSite" id="ACRNAN_Path_1411.g5549.t1">
    <property type="protein sequence ID" value="ACRNAN_Path_1411.g5549.t1"/>
    <property type="gene ID" value="ACRNAN_Path_1411.g5549"/>
</dbReference>
<dbReference type="SUPFAM" id="SSF54791">
    <property type="entry name" value="Eukaryotic type KH-domain (KH-domain type I)"/>
    <property type="match status" value="1"/>
</dbReference>
<keyword evidence="1" id="KW-0694">RNA-binding</keyword>
<feature type="domain" description="Agenet-like" evidence="4">
    <location>
        <begin position="2"/>
        <end position="47"/>
    </location>
</feature>
<keyword evidence="5" id="KW-1185">Reference proteome</keyword>
<organism evidence="5 6">
    <name type="scientific">Acrobeloides nanus</name>
    <dbReference type="NCBI Taxonomy" id="290746"/>
    <lineage>
        <taxon>Eukaryota</taxon>
        <taxon>Metazoa</taxon>
        <taxon>Ecdysozoa</taxon>
        <taxon>Nematoda</taxon>
        <taxon>Chromadorea</taxon>
        <taxon>Rhabditida</taxon>
        <taxon>Tylenchina</taxon>
        <taxon>Cephalobomorpha</taxon>
        <taxon>Cephaloboidea</taxon>
        <taxon>Cephalobidae</taxon>
        <taxon>Acrobeloides</taxon>
    </lineage>
</organism>
<dbReference type="AlphaFoldDB" id="A0A914C0C4"/>
<dbReference type="Gene3D" id="2.30.30.140">
    <property type="match status" value="2"/>
</dbReference>
<dbReference type="Proteomes" id="UP000887540">
    <property type="component" value="Unplaced"/>
</dbReference>
<evidence type="ECO:0000313" key="5">
    <source>
        <dbReference type="Proteomes" id="UP000887540"/>
    </source>
</evidence>
<proteinExistence type="predicted"/>
<accession>A0A914C0C4</accession>
<dbReference type="GO" id="GO:0098793">
    <property type="term" value="C:presynapse"/>
    <property type="evidence" value="ECO:0007669"/>
    <property type="project" value="GOC"/>
</dbReference>
<dbReference type="PANTHER" id="PTHR10603">
    <property type="entry name" value="FRAGILE X MENTAL RETARDATION SYNDROME-RELATED PROTEIN"/>
    <property type="match status" value="1"/>
</dbReference>
<sequence length="472" mass="53513">MEIEVKQSDGAFVKAYVKAIMPAFIEVTYEGEWKPDEKVEYENCRLPKVTNKKSNFKAGDEIEACLKQTNSEVHQWKKAKIRDIKGTFAVVETLTEPIQVEIVSYDCCRPADSTTPLSFDKLQQFPIKADPELYEYFKIPDSFKDLIDAVGNIHVEFNETEGNIIVWSYADQAIRRVKVLKDFFINDSKRKLSLLHRQEEANKITSDVLPKHIEEFTVATDLTGLVIGKRGSNLGKARAIDGIKGIELDETRSKTHCYIKIYADTLESIEQARGLLEFISGKVKVPRTLADLFLCLFLKEIVDKSGVLRVNIADPEATSEESDSVEFVFTGTKETVSLAELLVNYQLKHNRELDELREELERKLPPKPSPVRRRGSFGRGGEGSRRTISNTDDFQKRDRNSQTDRSRGTFRGGRGRRFDSRRYEGQSGPRRDLDSKRKDSVHSEKSTGSEGSAKKITGGARRRRFGSQGSAQ</sequence>
<evidence type="ECO:0000256" key="2">
    <source>
        <dbReference type="SAM" id="MobiDB-lite"/>
    </source>
</evidence>
<dbReference type="InterPro" id="IPR040148">
    <property type="entry name" value="FMR1"/>
</dbReference>
<dbReference type="InterPro" id="IPR036612">
    <property type="entry name" value="KH_dom_type_1_sf"/>
</dbReference>
<evidence type="ECO:0000259" key="4">
    <source>
        <dbReference type="Pfam" id="PF18336"/>
    </source>
</evidence>
<evidence type="ECO:0000259" key="3">
    <source>
        <dbReference type="Pfam" id="PF17904"/>
    </source>
</evidence>
<feature type="region of interest" description="Disordered" evidence="2">
    <location>
        <begin position="359"/>
        <end position="472"/>
    </location>
</feature>
<dbReference type="Pfam" id="PF17904">
    <property type="entry name" value="KH_9"/>
    <property type="match status" value="1"/>
</dbReference>
<dbReference type="GO" id="GO:0048513">
    <property type="term" value="P:animal organ development"/>
    <property type="evidence" value="ECO:0007669"/>
    <property type="project" value="TreeGrafter"/>
</dbReference>
<dbReference type="GO" id="GO:0003730">
    <property type="term" value="F:mRNA 3'-UTR binding"/>
    <property type="evidence" value="ECO:0007669"/>
    <property type="project" value="TreeGrafter"/>
</dbReference>
<evidence type="ECO:0000256" key="1">
    <source>
        <dbReference type="PROSITE-ProRule" id="PRU00117"/>
    </source>
</evidence>
<dbReference type="GO" id="GO:0043005">
    <property type="term" value="C:neuron projection"/>
    <property type="evidence" value="ECO:0007669"/>
    <property type="project" value="TreeGrafter"/>
</dbReference>
<dbReference type="Pfam" id="PF18336">
    <property type="entry name" value="Tudor_FRX1"/>
    <property type="match status" value="1"/>
</dbReference>
<feature type="compositionally biased region" description="Basic and acidic residues" evidence="2">
    <location>
        <begin position="416"/>
        <end position="447"/>
    </location>
</feature>
<dbReference type="InterPro" id="IPR041560">
    <property type="entry name" value="Tudor_FRM1"/>
</dbReference>